<accession>A0AAV4PMZ5</accession>
<evidence type="ECO:0000313" key="3">
    <source>
        <dbReference type="Proteomes" id="UP001054837"/>
    </source>
</evidence>
<evidence type="ECO:0008006" key="4">
    <source>
        <dbReference type="Google" id="ProtNLM"/>
    </source>
</evidence>
<evidence type="ECO:0000256" key="1">
    <source>
        <dbReference type="SAM" id="SignalP"/>
    </source>
</evidence>
<keyword evidence="1" id="KW-0732">Signal</keyword>
<proteinExistence type="predicted"/>
<gene>
    <name evidence="2" type="primary">AVEN_111539_1</name>
    <name evidence="2" type="ORF">CDAR_427241</name>
</gene>
<evidence type="ECO:0000313" key="2">
    <source>
        <dbReference type="EMBL" id="GIX97310.1"/>
    </source>
</evidence>
<keyword evidence="3" id="KW-1185">Reference proteome</keyword>
<organism evidence="2 3">
    <name type="scientific">Caerostris darwini</name>
    <dbReference type="NCBI Taxonomy" id="1538125"/>
    <lineage>
        <taxon>Eukaryota</taxon>
        <taxon>Metazoa</taxon>
        <taxon>Ecdysozoa</taxon>
        <taxon>Arthropoda</taxon>
        <taxon>Chelicerata</taxon>
        <taxon>Arachnida</taxon>
        <taxon>Araneae</taxon>
        <taxon>Araneomorphae</taxon>
        <taxon>Entelegynae</taxon>
        <taxon>Araneoidea</taxon>
        <taxon>Araneidae</taxon>
        <taxon>Caerostris</taxon>
    </lineage>
</organism>
<dbReference type="Proteomes" id="UP001054837">
    <property type="component" value="Unassembled WGS sequence"/>
</dbReference>
<sequence>MWYFVLIVVGFWNGAFSADQSCIEGLQWQCRNYDLLPNEFPGTEDELKKSCSELEEKKKCLMEFLNGCGSNNYDDLEMARSDLPRMINALTELCQEDTELHASYVQHMACIKEFVSTEMKRQICFNYTNNAMDYLRAPIKRKRLQDDPEYRYKFSPCLMPLLSMNCFVTYISGSCEYGAGKMIFELIQKAGSIDEQCPSSFRIDVIDLLNAFESATEEIIANQTCIENLRWACSNIRMLPDEFPGTEDELKESCSDLENIKICLMERLLGCGSNNYDDLEVARSDLPRMINTLTEICQEDTELHASYVQHMACIKRFVSANNEKQFCRDYTTSAMAYLRGPIQRKKLEDDPDYRNKFSQCLVPLLSMNCFITYISGSCEHGAGKMSIELIQKAGSIAEQCPASIRIDIIDLLKGLESATEEQMFVMRLITSLNIS</sequence>
<dbReference type="EMBL" id="BPLQ01003027">
    <property type="protein sequence ID" value="GIX97310.1"/>
    <property type="molecule type" value="Genomic_DNA"/>
</dbReference>
<dbReference type="AlphaFoldDB" id="A0AAV4PMZ5"/>
<reference evidence="2 3" key="1">
    <citation type="submission" date="2021-06" db="EMBL/GenBank/DDBJ databases">
        <title>Caerostris darwini draft genome.</title>
        <authorList>
            <person name="Kono N."/>
            <person name="Arakawa K."/>
        </authorList>
    </citation>
    <scope>NUCLEOTIDE SEQUENCE [LARGE SCALE GENOMIC DNA]</scope>
</reference>
<name>A0AAV4PMZ5_9ARAC</name>
<protein>
    <recommendedName>
        <fullName evidence="4">Secreted protein</fullName>
    </recommendedName>
</protein>
<comment type="caution">
    <text evidence="2">The sequence shown here is derived from an EMBL/GenBank/DDBJ whole genome shotgun (WGS) entry which is preliminary data.</text>
</comment>
<feature type="signal peptide" evidence="1">
    <location>
        <begin position="1"/>
        <end position="17"/>
    </location>
</feature>
<feature type="chain" id="PRO_5043506621" description="Secreted protein" evidence="1">
    <location>
        <begin position="18"/>
        <end position="435"/>
    </location>
</feature>